<proteinExistence type="predicted"/>
<evidence type="ECO:0000313" key="2">
    <source>
        <dbReference type="EMBL" id="MBC3478912.1"/>
    </source>
</evidence>
<evidence type="ECO:0000259" key="1">
    <source>
        <dbReference type="SMART" id="SM00860"/>
    </source>
</evidence>
<sequence>MSQVTTHKIEELVSLHPDIVCFGSQADCVSDDWIEKAEQRLGLELPGSYKWFLKTYAGGEIGTEEIYSIYGVDFEGVNGGDIVYQHIVGIKNNLIDGKKLVISETDMGEVFFFDYSKFKDGECPVSLRLPSGENVNYASDFYEFLYKRISAHIR</sequence>
<organism evidence="2 3">
    <name type="scientific">Pseudomonas taiwanensis</name>
    <dbReference type="NCBI Taxonomy" id="470150"/>
    <lineage>
        <taxon>Bacteria</taxon>
        <taxon>Pseudomonadati</taxon>
        <taxon>Pseudomonadota</taxon>
        <taxon>Gammaproteobacteria</taxon>
        <taxon>Pseudomonadales</taxon>
        <taxon>Pseudomonadaceae</taxon>
        <taxon>Pseudomonas</taxon>
    </lineage>
</organism>
<dbReference type="Gene3D" id="3.40.1580.10">
    <property type="entry name" value="SMI1/KNR4-like"/>
    <property type="match status" value="1"/>
</dbReference>
<dbReference type="InterPro" id="IPR037883">
    <property type="entry name" value="Knr4/Smi1-like_sf"/>
</dbReference>
<dbReference type="SUPFAM" id="SSF160631">
    <property type="entry name" value="SMI1/KNR4-like"/>
    <property type="match status" value="1"/>
</dbReference>
<dbReference type="Pfam" id="PF14568">
    <property type="entry name" value="SUKH_6"/>
    <property type="match status" value="1"/>
</dbReference>
<reference evidence="2 3" key="1">
    <citation type="journal article" date="2020" name="Microorganisms">
        <title>Reliable Identification of Environmental Pseudomonas Isolates Using the rpoD Gene.</title>
        <authorList>
            <consortium name="The Broad Institute Genome Sequencing Platform"/>
            <person name="Girard L."/>
            <person name="Lood C."/>
            <person name="Rokni-Zadeh H."/>
            <person name="van Noort V."/>
            <person name="Lavigne R."/>
            <person name="De Mot R."/>
        </authorList>
    </citation>
    <scope>NUCLEOTIDE SEQUENCE [LARGE SCALE GENOMIC DNA]</scope>
    <source>
        <strain evidence="2 3">RW7P2</strain>
    </source>
</reference>
<dbReference type="Proteomes" id="UP000628086">
    <property type="component" value="Unassembled WGS sequence"/>
</dbReference>
<accession>A0ABR6VH41</accession>
<gene>
    <name evidence="2" type="ORF">HU747_25340</name>
</gene>
<feature type="domain" description="Knr4/Smi1-like" evidence="1">
    <location>
        <begin position="28"/>
        <end position="147"/>
    </location>
</feature>
<dbReference type="SMART" id="SM00860">
    <property type="entry name" value="SMI1_KNR4"/>
    <property type="match status" value="1"/>
</dbReference>
<dbReference type="EMBL" id="JABWRS010000041">
    <property type="protein sequence ID" value="MBC3478912.1"/>
    <property type="molecule type" value="Genomic_DNA"/>
</dbReference>
<name>A0ABR6VH41_9PSED</name>
<comment type="caution">
    <text evidence="2">The sequence shown here is derived from an EMBL/GenBank/DDBJ whole genome shotgun (WGS) entry which is preliminary data.</text>
</comment>
<dbReference type="RefSeq" id="WP_186599204.1">
    <property type="nucleotide sequence ID" value="NZ_JABWRS010000041.1"/>
</dbReference>
<evidence type="ECO:0000313" key="3">
    <source>
        <dbReference type="Proteomes" id="UP000628086"/>
    </source>
</evidence>
<dbReference type="InterPro" id="IPR018958">
    <property type="entry name" value="Knr4/Smi1-like_dom"/>
</dbReference>
<keyword evidence="3" id="KW-1185">Reference proteome</keyword>
<protein>
    <submittedName>
        <fullName evidence="2">SMI1/KNR4 family protein</fullName>
    </submittedName>
</protein>